<dbReference type="EC" id="6.3.2.2" evidence="8"/>
<dbReference type="InterPro" id="IPR006334">
    <property type="entry name" value="Glut_cys_ligase"/>
</dbReference>
<dbReference type="GO" id="GO:0004357">
    <property type="term" value="F:glutamate-cysteine ligase activity"/>
    <property type="evidence" value="ECO:0007669"/>
    <property type="project" value="UniProtKB-EC"/>
</dbReference>
<evidence type="ECO:0000259" key="10">
    <source>
        <dbReference type="Pfam" id="PF04262"/>
    </source>
</evidence>
<dbReference type="EMBL" id="JACASI010000031">
    <property type="protein sequence ID" value="MCQ3830070.1"/>
    <property type="molecule type" value="Genomic_DNA"/>
</dbReference>
<evidence type="ECO:0000313" key="11">
    <source>
        <dbReference type="EMBL" id="MCQ3830070.1"/>
    </source>
</evidence>
<comment type="pathway">
    <text evidence="1 8 9">Sulfur metabolism; glutathione biosynthesis; glutathione from L-cysteine and L-glutamate: step 1/2.</text>
</comment>
<accession>A0ABT1P1S1</accession>
<comment type="caution">
    <text evidence="11">The sequence shown here is derived from an EMBL/GenBank/DDBJ whole genome shotgun (WGS) entry which is preliminary data.</text>
</comment>
<evidence type="ECO:0000256" key="4">
    <source>
        <dbReference type="ARBA" id="ARBA00022684"/>
    </source>
</evidence>
<organism evidence="11 12">
    <name type="scientific">Microbulbifer elongatus</name>
    <dbReference type="NCBI Taxonomy" id="86173"/>
    <lineage>
        <taxon>Bacteria</taxon>
        <taxon>Pseudomonadati</taxon>
        <taxon>Pseudomonadota</taxon>
        <taxon>Gammaproteobacteria</taxon>
        <taxon>Cellvibrionales</taxon>
        <taxon>Microbulbiferaceae</taxon>
        <taxon>Microbulbifer</taxon>
    </lineage>
</organism>
<dbReference type="RefSeq" id="WP_255875063.1">
    <property type="nucleotide sequence ID" value="NZ_JACASI010000031.1"/>
</dbReference>
<evidence type="ECO:0000256" key="7">
    <source>
        <dbReference type="ARBA" id="ARBA00048819"/>
    </source>
</evidence>
<comment type="similarity">
    <text evidence="2 8">Belongs to the glutamate--cysteine ligase type 1 family. Type 1 subfamily.</text>
</comment>
<reference evidence="11" key="1">
    <citation type="thesis" date="2020" institute="Technische Universitat Dresden" country="Dresden, Germany">
        <title>The Agarolytic System of Microbulbifer elongatus PORT2, Isolated from Batu Karas, Pangandaran West Java Indonesia.</title>
        <authorList>
            <person name="Anggraeni S.R."/>
        </authorList>
    </citation>
    <scope>NUCLEOTIDE SEQUENCE</scope>
    <source>
        <strain evidence="11">PORT2</strain>
    </source>
</reference>
<evidence type="ECO:0000256" key="9">
    <source>
        <dbReference type="RuleBase" id="RU004391"/>
    </source>
</evidence>
<comment type="catalytic activity">
    <reaction evidence="7 8 9">
        <text>L-cysteine + L-glutamate + ATP = gamma-L-glutamyl-L-cysteine + ADP + phosphate + H(+)</text>
        <dbReference type="Rhea" id="RHEA:13285"/>
        <dbReference type="ChEBI" id="CHEBI:15378"/>
        <dbReference type="ChEBI" id="CHEBI:29985"/>
        <dbReference type="ChEBI" id="CHEBI:30616"/>
        <dbReference type="ChEBI" id="CHEBI:35235"/>
        <dbReference type="ChEBI" id="CHEBI:43474"/>
        <dbReference type="ChEBI" id="CHEBI:58173"/>
        <dbReference type="ChEBI" id="CHEBI:456216"/>
        <dbReference type="EC" id="6.3.2.2"/>
    </reaction>
</comment>
<dbReference type="PANTHER" id="PTHR38761:SF1">
    <property type="entry name" value="GLUTAMATE--CYSTEINE LIGASE"/>
    <property type="match status" value="1"/>
</dbReference>
<evidence type="ECO:0000256" key="2">
    <source>
        <dbReference type="ARBA" id="ARBA00008772"/>
    </source>
</evidence>
<dbReference type="Proteomes" id="UP001205566">
    <property type="component" value="Unassembled WGS sequence"/>
</dbReference>
<keyword evidence="3 8" id="KW-0436">Ligase</keyword>
<evidence type="ECO:0000256" key="8">
    <source>
        <dbReference type="HAMAP-Rule" id="MF_00578"/>
    </source>
</evidence>
<protein>
    <recommendedName>
        <fullName evidence="8">Glutamate--cysteine ligase</fullName>
        <ecNumber evidence="8">6.3.2.2</ecNumber>
    </recommendedName>
    <alternativeName>
        <fullName evidence="8">Gamma-ECS</fullName>
        <shortName evidence="8">GCS</shortName>
    </alternativeName>
    <alternativeName>
        <fullName evidence="8">Gamma-glutamylcysteine synthetase</fullName>
    </alternativeName>
</protein>
<dbReference type="NCBIfam" id="TIGR01434">
    <property type="entry name" value="glu_cys_ligase"/>
    <property type="match status" value="1"/>
</dbReference>
<keyword evidence="5 8" id="KW-0547">Nucleotide-binding</keyword>
<evidence type="ECO:0000313" key="12">
    <source>
        <dbReference type="Proteomes" id="UP001205566"/>
    </source>
</evidence>
<evidence type="ECO:0000256" key="5">
    <source>
        <dbReference type="ARBA" id="ARBA00022741"/>
    </source>
</evidence>
<evidence type="ECO:0000256" key="6">
    <source>
        <dbReference type="ARBA" id="ARBA00022840"/>
    </source>
</evidence>
<keyword evidence="6 8" id="KW-0067">ATP-binding</keyword>
<gene>
    <name evidence="8" type="primary">gshA</name>
    <name evidence="11" type="ORF">HXX02_11480</name>
</gene>
<dbReference type="InterPro" id="IPR014746">
    <property type="entry name" value="Gln_synth/guanido_kin_cat_dom"/>
</dbReference>
<dbReference type="Gene3D" id="3.30.590.20">
    <property type="match status" value="1"/>
</dbReference>
<sequence length="535" mass="60787">MSTFNLANLAQPQGLALLKGIRRGIEKEGLRVSAQGELAQTDHPIGLGSALTHEYITTDFSEALLEFITPPVATPEQALETLDQIHRYTYSQIGDERLWVNSMPGKLGRDEEIPVARYGSSHSGTMKTIYRLGLGLRYGRAMQTIAGIHYNFSLPDAFWVWLQDQERGSSDSGQQESLQDFKTRRYFDLIRNFRRHYWLLIYLFGAAPAVCGTFVQNREHQLQSFDGDGRTLYAPQATSLRMGGLGYTSDAQKSLIVCYNDLQTYLSTLCAAISKPYPEYHQQGVKDENGEYQQLSTGLLQIENEFYSPIRPKNPAGMGETALSALDARGVEYIEVRCLDLNPFVPLGIEAPQMRFLDAFLLHCLLSDSPMTDEADYRAVQENQTRIVDRGREPDLQLIHNGSERRLTDWASELLDEITPMAQLLDQAWDSHDYQRAVTAQRDKIDGKVPTPAAQMLAEMHEHKQTFFEWAKAKAEQHRQYFLERPLSDAEQADFERLAKESLDKQKQVEDADTGSFEDFLGKYYAQYVFCQKGL</sequence>
<dbReference type="Pfam" id="PF04262">
    <property type="entry name" value="Glu_cys_ligase"/>
    <property type="match status" value="1"/>
</dbReference>
<dbReference type="InterPro" id="IPR007370">
    <property type="entry name" value="Glu_cys_ligase"/>
</dbReference>
<proteinExistence type="inferred from homology"/>
<name>A0ABT1P1S1_9GAMM</name>
<dbReference type="HAMAP" id="MF_00578">
    <property type="entry name" value="Glu_cys_ligase"/>
    <property type="match status" value="1"/>
</dbReference>
<evidence type="ECO:0000256" key="3">
    <source>
        <dbReference type="ARBA" id="ARBA00022598"/>
    </source>
</evidence>
<keyword evidence="12" id="KW-1185">Reference proteome</keyword>
<dbReference type="SUPFAM" id="SSF55931">
    <property type="entry name" value="Glutamine synthetase/guanido kinase"/>
    <property type="match status" value="1"/>
</dbReference>
<dbReference type="PANTHER" id="PTHR38761">
    <property type="entry name" value="GLUTAMATE--CYSTEINE LIGASE"/>
    <property type="match status" value="1"/>
</dbReference>
<evidence type="ECO:0000256" key="1">
    <source>
        <dbReference type="ARBA" id="ARBA00005006"/>
    </source>
</evidence>
<feature type="domain" description="Glutamate--cysteine ligase" evidence="10">
    <location>
        <begin position="7"/>
        <end position="387"/>
    </location>
</feature>
<keyword evidence="4 8" id="KW-0317">Glutathione biosynthesis</keyword>